<comment type="caution">
    <text evidence="5">The sequence shown here is derived from an EMBL/GenBank/DDBJ whole genome shotgun (WGS) entry which is preliminary data.</text>
</comment>
<evidence type="ECO:0000259" key="4">
    <source>
        <dbReference type="PROSITE" id="PS50110"/>
    </source>
</evidence>
<evidence type="ECO:0000256" key="1">
    <source>
        <dbReference type="ARBA" id="ARBA00022801"/>
    </source>
</evidence>
<dbReference type="InterPro" id="IPR001789">
    <property type="entry name" value="Sig_transdc_resp-reg_receiver"/>
</dbReference>
<keyword evidence="1" id="KW-0378">Hydrolase</keyword>
<keyword evidence="3" id="KW-0175">Coiled coil</keyword>
<name>A0A831RK71_9GAMM</name>
<gene>
    <name evidence="5" type="ORF">ENI96_03010</name>
</gene>
<dbReference type="SMART" id="SM00448">
    <property type="entry name" value="REC"/>
    <property type="match status" value="1"/>
</dbReference>
<dbReference type="InterPro" id="IPR036457">
    <property type="entry name" value="PPM-type-like_dom_sf"/>
</dbReference>
<evidence type="ECO:0000256" key="2">
    <source>
        <dbReference type="PROSITE-ProRule" id="PRU00169"/>
    </source>
</evidence>
<keyword evidence="2" id="KW-0597">Phosphoprotein</keyword>
<evidence type="ECO:0000256" key="3">
    <source>
        <dbReference type="SAM" id="Coils"/>
    </source>
</evidence>
<evidence type="ECO:0000313" key="5">
    <source>
        <dbReference type="EMBL" id="HEB95387.1"/>
    </source>
</evidence>
<protein>
    <submittedName>
        <fullName evidence="5">Fused response regulator/phosphatase</fullName>
    </submittedName>
</protein>
<dbReference type="Gene3D" id="3.60.40.10">
    <property type="entry name" value="PPM-type phosphatase domain"/>
    <property type="match status" value="1"/>
</dbReference>
<feature type="modified residue" description="4-aspartylphosphate" evidence="2">
    <location>
        <position position="56"/>
    </location>
</feature>
<dbReference type="EMBL" id="DRKP01000040">
    <property type="protein sequence ID" value="HEB95387.1"/>
    <property type="molecule type" value="Genomic_DNA"/>
</dbReference>
<accession>A0A831RK71</accession>
<dbReference type="Pfam" id="PF00072">
    <property type="entry name" value="Response_reg"/>
    <property type="match status" value="1"/>
</dbReference>
<proteinExistence type="predicted"/>
<dbReference type="GO" id="GO:0016791">
    <property type="term" value="F:phosphatase activity"/>
    <property type="evidence" value="ECO:0007669"/>
    <property type="project" value="TreeGrafter"/>
</dbReference>
<dbReference type="Proteomes" id="UP000886251">
    <property type="component" value="Unassembled WGS sequence"/>
</dbReference>
<dbReference type="PANTHER" id="PTHR43156:SF2">
    <property type="entry name" value="STAGE II SPORULATION PROTEIN E"/>
    <property type="match status" value="1"/>
</dbReference>
<dbReference type="InterPro" id="IPR001932">
    <property type="entry name" value="PPM-type_phosphatase-like_dom"/>
</dbReference>
<feature type="domain" description="Response regulatory" evidence="4">
    <location>
        <begin position="8"/>
        <end position="123"/>
    </location>
</feature>
<dbReference type="SUPFAM" id="SSF52172">
    <property type="entry name" value="CheY-like"/>
    <property type="match status" value="1"/>
</dbReference>
<sequence>MAPDSRPRILVVDDTAENLDVVKGILADHYRLTMTRDGRTALRIAERIEPDLILLDIMMPEMDGYEVLHQLRTHLWGEEIPVIFITALAGEEYEAGGLGLGAVDYITKPIAPGILHARVATQLALRTARRELQLRNQQLQHEHEIIEEIVLRLRDEPAFDDTHLRIAALSPENISGDVVLAATTPEQVQHVLLGDFTGHGLPAAVGAPMISHIFYDDTRRGIPLEETLETLNRVLLDRFPAHIFMAAAAVSIDRIRGRLQCHNWGQPEILLFREGRIDTIPSDRPPVGIVPGNGAPGSAASCRFIPGARIYLRTDGFHEAPSTKGEAFGETRFRALLGRAAAGEIPLRQVVDEVLEHAGERTRLDDMTLVEITL</sequence>
<dbReference type="InterPro" id="IPR052016">
    <property type="entry name" value="Bact_Sigma-Reg"/>
</dbReference>
<dbReference type="GO" id="GO:0000160">
    <property type="term" value="P:phosphorelay signal transduction system"/>
    <property type="evidence" value="ECO:0007669"/>
    <property type="project" value="InterPro"/>
</dbReference>
<dbReference type="Pfam" id="PF07228">
    <property type="entry name" value="SpoIIE"/>
    <property type="match status" value="1"/>
</dbReference>
<dbReference type="InterPro" id="IPR011006">
    <property type="entry name" value="CheY-like_superfamily"/>
</dbReference>
<feature type="coiled-coil region" evidence="3">
    <location>
        <begin position="129"/>
        <end position="156"/>
    </location>
</feature>
<dbReference type="SUPFAM" id="SSF81606">
    <property type="entry name" value="PP2C-like"/>
    <property type="match status" value="1"/>
</dbReference>
<organism evidence="5">
    <name type="scientific">Sedimenticola thiotaurini</name>
    <dbReference type="NCBI Taxonomy" id="1543721"/>
    <lineage>
        <taxon>Bacteria</taxon>
        <taxon>Pseudomonadati</taxon>
        <taxon>Pseudomonadota</taxon>
        <taxon>Gammaproteobacteria</taxon>
        <taxon>Chromatiales</taxon>
        <taxon>Sedimenticolaceae</taxon>
        <taxon>Sedimenticola</taxon>
    </lineage>
</organism>
<dbReference type="AlphaFoldDB" id="A0A831RK71"/>
<reference evidence="5" key="1">
    <citation type="journal article" date="2020" name="mSystems">
        <title>Genome- and Community-Level Interaction Insights into Carbon Utilization and Element Cycling Functions of Hydrothermarchaeota in Hydrothermal Sediment.</title>
        <authorList>
            <person name="Zhou Z."/>
            <person name="Liu Y."/>
            <person name="Xu W."/>
            <person name="Pan J."/>
            <person name="Luo Z.H."/>
            <person name="Li M."/>
        </authorList>
    </citation>
    <scope>NUCLEOTIDE SEQUENCE [LARGE SCALE GENOMIC DNA]</scope>
    <source>
        <strain evidence="5">HyVt-443</strain>
    </source>
</reference>
<dbReference type="SMART" id="SM00331">
    <property type="entry name" value="PP2C_SIG"/>
    <property type="match status" value="1"/>
</dbReference>
<dbReference type="PANTHER" id="PTHR43156">
    <property type="entry name" value="STAGE II SPORULATION PROTEIN E-RELATED"/>
    <property type="match status" value="1"/>
</dbReference>
<dbReference type="Gene3D" id="3.40.50.2300">
    <property type="match status" value="1"/>
</dbReference>
<dbReference type="PROSITE" id="PS50110">
    <property type="entry name" value="RESPONSE_REGULATORY"/>
    <property type="match status" value="1"/>
</dbReference>